<evidence type="ECO:0000256" key="1">
    <source>
        <dbReference type="SAM" id="MobiDB-lite"/>
    </source>
</evidence>
<protein>
    <submittedName>
        <fullName evidence="2">Uncharacterized protein</fullName>
    </submittedName>
</protein>
<sequence length="98" mass="11201">MRRFLEKQHKTRPPIPRSSPDCDGENEDSTARYGRTRASWDVVRMDVRRRERTEARVSAATCVGNGSGEWFVGHVRGACWLRRLEAECCCLGFQSQLG</sequence>
<dbReference type="AlphaFoldDB" id="A0A5D2LL18"/>
<gene>
    <name evidence="2" type="ORF">ES332_D03G052500v1</name>
</gene>
<proteinExistence type="predicted"/>
<evidence type="ECO:0000313" key="3">
    <source>
        <dbReference type="Proteomes" id="UP000322667"/>
    </source>
</evidence>
<organism evidence="2 3">
    <name type="scientific">Gossypium tomentosum</name>
    <name type="common">Hawaiian cotton</name>
    <name type="synonym">Gossypium sandvicense</name>
    <dbReference type="NCBI Taxonomy" id="34277"/>
    <lineage>
        <taxon>Eukaryota</taxon>
        <taxon>Viridiplantae</taxon>
        <taxon>Streptophyta</taxon>
        <taxon>Embryophyta</taxon>
        <taxon>Tracheophyta</taxon>
        <taxon>Spermatophyta</taxon>
        <taxon>Magnoliopsida</taxon>
        <taxon>eudicotyledons</taxon>
        <taxon>Gunneridae</taxon>
        <taxon>Pentapetalae</taxon>
        <taxon>rosids</taxon>
        <taxon>malvids</taxon>
        <taxon>Malvales</taxon>
        <taxon>Malvaceae</taxon>
        <taxon>Malvoideae</taxon>
        <taxon>Gossypium</taxon>
    </lineage>
</organism>
<evidence type="ECO:0000313" key="2">
    <source>
        <dbReference type="EMBL" id="TYH79282.1"/>
    </source>
</evidence>
<accession>A0A5D2LL18</accession>
<reference evidence="2 3" key="1">
    <citation type="submission" date="2019-07" db="EMBL/GenBank/DDBJ databases">
        <title>WGS assembly of Gossypium tomentosum.</title>
        <authorList>
            <person name="Chen Z.J."/>
            <person name="Sreedasyam A."/>
            <person name="Ando A."/>
            <person name="Song Q."/>
            <person name="De L."/>
            <person name="Hulse-Kemp A."/>
            <person name="Ding M."/>
            <person name="Ye W."/>
            <person name="Kirkbride R."/>
            <person name="Jenkins J."/>
            <person name="Plott C."/>
            <person name="Lovell J."/>
            <person name="Lin Y.-M."/>
            <person name="Vaughn R."/>
            <person name="Liu B."/>
            <person name="Li W."/>
            <person name="Simpson S."/>
            <person name="Scheffler B."/>
            <person name="Saski C."/>
            <person name="Grover C."/>
            <person name="Hu G."/>
            <person name="Conover J."/>
            <person name="Carlson J."/>
            <person name="Shu S."/>
            <person name="Boston L."/>
            <person name="Williams M."/>
            <person name="Peterson D."/>
            <person name="Mcgee K."/>
            <person name="Jones D."/>
            <person name="Wendel J."/>
            <person name="Stelly D."/>
            <person name="Grimwood J."/>
            <person name="Schmutz J."/>
        </authorList>
    </citation>
    <scope>NUCLEOTIDE SEQUENCE [LARGE SCALE GENOMIC DNA]</scope>
    <source>
        <strain evidence="2">7179.01</strain>
    </source>
</reference>
<name>A0A5D2LL18_GOSTO</name>
<dbReference type="EMBL" id="CM017625">
    <property type="protein sequence ID" value="TYH79282.1"/>
    <property type="molecule type" value="Genomic_DNA"/>
</dbReference>
<keyword evidence="3" id="KW-1185">Reference proteome</keyword>
<dbReference type="Proteomes" id="UP000322667">
    <property type="component" value="Chromosome D03"/>
</dbReference>
<feature type="region of interest" description="Disordered" evidence="1">
    <location>
        <begin position="1"/>
        <end position="33"/>
    </location>
</feature>